<dbReference type="GO" id="GO:0003964">
    <property type="term" value="F:RNA-directed DNA polymerase activity"/>
    <property type="evidence" value="ECO:0007669"/>
    <property type="project" value="UniProtKB-KW"/>
</dbReference>
<keyword evidence="1" id="KW-0540">Nuclease</keyword>
<dbReference type="STRING" id="4795.A0A225VZ46"/>
<dbReference type="OrthoDB" id="8029976at2759"/>
<keyword evidence="8" id="KW-0239">DNA-directed DNA polymerase</keyword>
<keyword evidence="7" id="KW-0695">RNA-directed DNA polymerase</keyword>
<dbReference type="GO" id="GO:0003887">
    <property type="term" value="F:DNA-directed DNA polymerase activity"/>
    <property type="evidence" value="ECO:0007669"/>
    <property type="project" value="UniProtKB-KW"/>
</dbReference>
<evidence type="ECO:0000256" key="8">
    <source>
        <dbReference type="ARBA" id="ARBA00022932"/>
    </source>
</evidence>
<dbReference type="InterPro" id="IPR012337">
    <property type="entry name" value="RNaseH-like_sf"/>
</dbReference>
<keyword evidence="12" id="KW-1185">Reference proteome</keyword>
<dbReference type="SUPFAM" id="SSF53098">
    <property type="entry name" value="Ribonuclease H-like"/>
    <property type="match status" value="1"/>
</dbReference>
<dbReference type="AlphaFoldDB" id="A0A225VZ46"/>
<protein>
    <submittedName>
        <fullName evidence="11">Polyprotein</fullName>
    </submittedName>
</protein>
<evidence type="ECO:0000256" key="3">
    <source>
        <dbReference type="ARBA" id="ARBA00022759"/>
    </source>
</evidence>
<dbReference type="PANTHER" id="PTHR42648:SF11">
    <property type="entry name" value="TRANSPOSON TY4-P GAG-POL POLYPROTEIN"/>
    <property type="match status" value="1"/>
</dbReference>
<feature type="domain" description="Integrase catalytic" evidence="10">
    <location>
        <begin position="83"/>
        <end position="222"/>
    </location>
</feature>
<sequence length="222" mass="25351">MHDGLYRMRVKCQNSKCVLSVQQLSEDSRVMELLHNRLNHTSMATIKAMVANTMDFGLKVKKNSLSLYECVPCIASKMKRMSYRRNPRRVSRQLEKLSADIFTINEVAANKSTMFLLVMDEYLRFKWIFLLSSKADPSLHLHRLIMKLEKQFARHKVVAFHADGGGEFVSNGFKNLCADAGITMQYTHPDNPEENGIVERANGTLVSRVRSMLNATQLPNLL</sequence>
<evidence type="ECO:0000259" key="10">
    <source>
        <dbReference type="PROSITE" id="PS50994"/>
    </source>
</evidence>
<dbReference type="InterPro" id="IPR039537">
    <property type="entry name" value="Retrotran_Ty1/copia-like"/>
</dbReference>
<evidence type="ECO:0000256" key="5">
    <source>
        <dbReference type="ARBA" id="ARBA00022842"/>
    </source>
</evidence>
<evidence type="ECO:0000256" key="9">
    <source>
        <dbReference type="ARBA" id="ARBA00023172"/>
    </source>
</evidence>
<dbReference type="GO" id="GO:0004519">
    <property type="term" value="F:endonuclease activity"/>
    <property type="evidence" value="ECO:0007669"/>
    <property type="project" value="UniProtKB-KW"/>
</dbReference>
<reference evidence="12" key="1">
    <citation type="submission" date="2017-03" db="EMBL/GenBank/DDBJ databases">
        <title>Phytopthora megakarya and P. palmivora, two closely related causual agents of cacao black pod achieved similar genome size and gene model numbers by different mechanisms.</title>
        <authorList>
            <person name="Ali S."/>
            <person name="Shao J."/>
            <person name="Larry D.J."/>
            <person name="Kronmiller B."/>
            <person name="Shen D."/>
            <person name="Strem M.D."/>
            <person name="Melnick R.L."/>
            <person name="Guiltinan M.J."/>
            <person name="Tyler B.M."/>
            <person name="Meinhardt L.W."/>
            <person name="Bailey B.A."/>
        </authorList>
    </citation>
    <scope>NUCLEOTIDE SEQUENCE [LARGE SCALE GENOMIC DNA]</scope>
    <source>
        <strain evidence="12">zdho120</strain>
    </source>
</reference>
<dbReference type="GO" id="GO:0003676">
    <property type="term" value="F:nucleic acid binding"/>
    <property type="evidence" value="ECO:0007669"/>
    <property type="project" value="InterPro"/>
</dbReference>
<dbReference type="PROSITE" id="PS50994">
    <property type="entry name" value="INTEGRASE"/>
    <property type="match status" value="1"/>
</dbReference>
<keyword evidence="4" id="KW-0378">Hydrolase</keyword>
<keyword evidence="2" id="KW-0479">Metal-binding</keyword>
<evidence type="ECO:0000256" key="7">
    <source>
        <dbReference type="ARBA" id="ARBA00022918"/>
    </source>
</evidence>
<evidence type="ECO:0000313" key="11">
    <source>
        <dbReference type="EMBL" id="OWZ10612.1"/>
    </source>
</evidence>
<dbReference type="GO" id="GO:0016787">
    <property type="term" value="F:hydrolase activity"/>
    <property type="evidence" value="ECO:0007669"/>
    <property type="project" value="UniProtKB-KW"/>
</dbReference>
<dbReference type="Proteomes" id="UP000198211">
    <property type="component" value="Unassembled WGS sequence"/>
</dbReference>
<evidence type="ECO:0000313" key="12">
    <source>
        <dbReference type="Proteomes" id="UP000198211"/>
    </source>
</evidence>
<dbReference type="InterPro" id="IPR001584">
    <property type="entry name" value="Integrase_cat-core"/>
</dbReference>
<keyword evidence="9" id="KW-0233">DNA recombination</keyword>
<gene>
    <name evidence="11" type="ORF">PHMEG_00016511</name>
</gene>
<keyword evidence="3" id="KW-0255">Endonuclease</keyword>
<dbReference type="GO" id="GO:0046872">
    <property type="term" value="F:metal ion binding"/>
    <property type="evidence" value="ECO:0007669"/>
    <property type="project" value="UniProtKB-KW"/>
</dbReference>
<dbReference type="Gene3D" id="3.30.420.10">
    <property type="entry name" value="Ribonuclease H-like superfamily/Ribonuclease H"/>
    <property type="match status" value="1"/>
</dbReference>
<comment type="caution">
    <text evidence="11">The sequence shown here is derived from an EMBL/GenBank/DDBJ whole genome shotgun (WGS) entry which is preliminary data.</text>
</comment>
<organism evidence="11 12">
    <name type="scientific">Phytophthora megakarya</name>
    <dbReference type="NCBI Taxonomy" id="4795"/>
    <lineage>
        <taxon>Eukaryota</taxon>
        <taxon>Sar</taxon>
        <taxon>Stramenopiles</taxon>
        <taxon>Oomycota</taxon>
        <taxon>Peronosporomycetes</taxon>
        <taxon>Peronosporales</taxon>
        <taxon>Peronosporaceae</taxon>
        <taxon>Phytophthora</taxon>
    </lineage>
</organism>
<evidence type="ECO:0000256" key="6">
    <source>
        <dbReference type="ARBA" id="ARBA00022908"/>
    </source>
</evidence>
<dbReference type="EMBL" id="NBNE01002392">
    <property type="protein sequence ID" value="OWZ10612.1"/>
    <property type="molecule type" value="Genomic_DNA"/>
</dbReference>
<evidence type="ECO:0000256" key="4">
    <source>
        <dbReference type="ARBA" id="ARBA00022801"/>
    </source>
</evidence>
<dbReference type="PANTHER" id="PTHR42648">
    <property type="entry name" value="TRANSPOSASE, PUTATIVE-RELATED"/>
    <property type="match status" value="1"/>
</dbReference>
<keyword evidence="5" id="KW-0460">Magnesium</keyword>
<evidence type="ECO:0000256" key="2">
    <source>
        <dbReference type="ARBA" id="ARBA00022723"/>
    </source>
</evidence>
<accession>A0A225VZ46</accession>
<keyword evidence="8" id="KW-0808">Transferase</keyword>
<dbReference type="InterPro" id="IPR036397">
    <property type="entry name" value="RNaseH_sf"/>
</dbReference>
<keyword evidence="6" id="KW-0229">DNA integration</keyword>
<proteinExistence type="predicted"/>
<dbReference type="GO" id="GO:0006310">
    <property type="term" value="P:DNA recombination"/>
    <property type="evidence" value="ECO:0007669"/>
    <property type="project" value="UniProtKB-KW"/>
</dbReference>
<name>A0A225VZ46_9STRA</name>
<keyword evidence="8" id="KW-0548">Nucleotidyltransferase</keyword>
<evidence type="ECO:0000256" key="1">
    <source>
        <dbReference type="ARBA" id="ARBA00022722"/>
    </source>
</evidence>
<dbReference type="GO" id="GO:0015074">
    <property type="term" value="P:DNA integration"/>
    <property type="evidence" value="ECO:0007669"/>
    <property type="project" value="UniProtKB-KW"/>
</dbReference>